<evidence type="ECO:0000256" key="1">
    <source>
        <dbReference type="ARBA" id="ARBA00023015"/>
    </source>
</evidence>
<dbReference type="EMBL" id="JACCFS010000001">
    <property type="protein sequence ID" value="NYJ32573.1"/>
    <property type="molecule type" value="Genomic_DNA"/>
</dbReference>
<dbReference type="AlphaFoldDB" id="A0A7Z0EIA3"/>
<dbReference type="PRINTS" id="PR00039">
    <property type="entry name" value="HTHLYSR"/>
</dbReference>
<name>A0A7Z0EIA3_9ACTN</name>
<feature type="compositionally biased region" description="Basic and acidic residues" evidence="4">
    <location>
        <begin position="185"/>
        <end position="198"/>
    </location>
</feature>
<dbReference type="InterPro" id="IPR000847">
    <property type="entry name" value="LysR_HTH_N"/>
</dbReference>
<evidence type="ECO:0000313" key="7">
    <source>
        <dbReference type="Proteomes" id="UP000572051"/>
    </source>
</evidence>
<dbReference type="InterPro" id="IPR036390">
    <property type="entry name" value="WH_DNA-bd_sf"/>
</dbReference>
<dbReference type="PROSITE" id="PS50931">
    <property type="entry name" value="HTH_LYSR"/>
    <property type="match status" value="1"/>
</dbReference>
<evidence type="ECO:0000256" key="3">
    <source>
        <dbReference type="ARBA" id="ARBA00023163"/>
    </source>
</evidence>
<dbReference type="InterPro" id="IPR036388">
    <property type="entry name" value="WH-like_DNA-bd_sf"/>
</dbReference>
<evidence type="ECO:0000259" key="5">
    <source>
        <dbReference type="PROSITE" id="PS50931"/>
    </source>
</evidence>
<proteinExistence type="predicted"/>
<organism evidence="6 7">
    <name type="scientific">Nocardiopsis aegyptia</name>
    <dbReference type="NCBI Taxonomy" id="220378"/>
    <lineage>
        <taxon>Bacteria</taxon>
        <taxon>Bacillati</taxon>
        <taxon>Actinomycetota</taxon>
        <taxon>Actinomycetes</taxon>
        <taxon>Streptosporangiales</taxon>
        <taxon>Nocardiopsidaceae</taxon>
        <taxon>Nocardiopsis</taxon>
    </lineage>
</organism>
<dbReference type="SUPFAM" id="SSF46785">
    <property type="entry name" value="Winged helix' DNA-binding domain"/>
    <property type="match status" value="1"/>
</dbReference>
<accession>A0A7Z0EIA3</accession>
<protein>
    <submittedName>
        <fullName evidence="6">DNA-binding transcriptional LysR family regulator</fullName>
    </submittedName>
</protein>
<dbReference type="Gene3D" id="1.10.10.10">
    <property type="entry name" value="Winged helix-like DNA-binding domain superfamily/Winged helix DNA-binding domain"/>
    <property type="match status" value="1"/>
</dbReference>
<evidence type="ECO:0000256" key="4">
    <source>
        <dbReference type="SAM" id="MobiDB-lite"/>
    </source>
</evidence>
<evidence type="ECO:0000313" key="6">
    <source>
        <dbReference type="EMBL" id="NYJ32573.1"/>
    </source>
</evidence>
<dbReference type="GO" id="GO:0003677">
    <property type="term" value="F:DNA binding"/>
    <property type="evidence" value="ECO:0007669"/>
    <property type="project" value="UniProtKB-KW"/>
</dbReference>
<dbReference type="GO" id="GO:0003700">
    <property type="term" value="F:DNA-binding transcription factor activity"/>
    <property type="evidence" value="ECO:0007669"/>
    <property type="project" value="InterPro"/>
</dbReference>
<sequence length="198" mass="21257">MTSLLEERNVTNAGRRIGLSQPAMSAALARLRRHFNDDLLSRKGGHYELTALGLALFDRTATACDLLERVFGSQTDFDPAREEHEFTLVSSDYAVAVFGAELVGPQVGHGSVGLTLAEDVGGHRDRLFGGVGPVLQPQRRAESPVVPAGDVADRVDPLRGTAVRVAHHPVVHGEPTAGQPLRHRGGTDRHDDHVGGDR</sequence>
<dbReference type="Pfam" id="PF00126">
    <property type="entry name" value="HTH_1"/>
    <property type="match status" value="1"/>
</dbReference>
<keyword evidence="2 6" id="KW-0238">DNA-binding</keyword>
<comment type="caution">
    <text evidence="6">The sequence shown here is derived from an EMBL/GenBank/DDBJ whole genome shotgun (WGS) entry which is preliminary data.</text>
</comment>
<dbReference type="InterPro" id="IPR050389">
    <property type="entry name" value="LysR-type_TF"/>
</dbReference>
<evidence type="ECO:0000256" key="2">
    <source>
        <dbReference type="ARBA" id="ARBA00023125"/>
    </source>
</evidence>
<feature type="region of interest" description="Disordered" evidence="4">
    <location>
        <begin position="130"/>
        <end position="152"/>
    </location>
</feature>
<dbReference type="PANTHER" id="PTHR30118:SF15">
    <property type="entry name" value="TRANSCRIPTIONAL REGULATORY PROTEIN"/>
    <property type="match status" value="1"/>
</dbReference>
<keyword evidence="7" id="KW-1185">Reference proteome</keyword>
<dbReference type="PANTHER" id="PTHR30118">
    <property type="entry name" value="HTH-TYPE TRANSCRIPTIONAL REGULATOR LEUO-RELATED"/>
    <property type="match status" value="1"/>
</dbReference>
<gene>
    <name evidence="6" type="ORF">HNR10_000454</name>
</gene>
<keyword evidence="1" id="KW-0805">Transcription regulation</keyword>
<reference evidence="6 7" key="1">
    <citation type="submission" date="2020-07" db="EMBL/GenBank/DDBJ databases">
        <title>Sequencing the genomes of 1000 actinobacteria strains.</title>
        <authorList>
            <person name="Klenk H.-P."/>
        </authorList>
    </citation>
    <scope>NUCLEOTIDE SEQUENCE [LARGE SCALE GENOMIC DNA]</scope>
    <source>
        <strain evidence="6 7">DSM 44442</strain>
    </source>
</reference>
<dbReference type="Proteomes" id="UP000572051">
    <property type="component" value="Unassembled WGS sequence"/>
</dbReference>
<feature type="domain" description="HTH lysR-type" evidence="5">
    <location>
        <begin position="1"/>
        <end position="50"/>
    </location>
</feature>
<keyword evidence="3" id="KW-0804">Transcription</keyword>
<feature type="region of interest" description="Disordered" evidence="4">
    <location>
        <begin position="169"/>
        <end position="198"/>
    </location>
</feature>